<dbReference type="VEuPathDB" id="CryptoDB:Cvel_26323"/>
<dbReference type="Gene3D" id="2.60.120.260">
    <property type="entry name" value="Galactose-binding domain-like"/>
    <property type="match status" value="1"/>
</dbReference>
<protein>
    <submittedName>
        <fullName evidence="2">Uncharacterized protein</fullName>
    </submittedName>
</protein>
<evidence type="ECO:0000256" key="1">
    <source>
        <dbReference type="SAM" id="MobiDB-lite"/>
    </source>
</evidence>
<feature type="compositionally biased region" description="Polar residues" evidence="1">
    <location>
        <begin position="161"/>
        <end position="179"/>
    </location>
</feature>
<reference evidence="2" key="1">
    <citation type="submission" date="2014-11" db="EMBL/GenBank/DDBJ databases">
        <authorList>
            <person name="Otto D Thomas"/>
            <person name="Naeem Raeece"/>
        </authorList>
    </citation>
    <scope>NUCLEOTIDE SEQUENCE</scope>
</reference>
<proteinExistence type="predicted"/>
<sequence length="1922" mass="208896">MTSLLLIPFLKLRDDPTFSANRDRNGIVVNFLPDPVFTQKIRIFPQAVHGHKSFRAMVLGPADSLVTAVLQELDLKKEGQGQGGNNLTVLAETPGGLWGEEFEPTDNDNELEEWVDILSDGKEEEEAALHKKTGEHEEAEKEGATGLGVELSQENEEETNTDSASATLLSGGRTENSEGTLEDADSDDASLHSEVSFLQSSSQVKVVPMVDDNDEILAAAIADLQRDGWVDAADLPTTPANQPVFVRSDYSDDDEHFNRSMADPDALLAMGFGEGQNSSSTAVSGSKTGAVWLGYRNMADHWSGCALLRGHNFEFYDRQTMSCPHQQWLYGFHVAQHHCGGNDMRTRAMCRCVVRGELRNELDPPDRFRMPSTPPKTRARLLGPGGHARVPLAEERQQYAGGCEHKLLLGARDIEECGTCAYLPFWFGSGRKTARPLPPTFHWGTQVEVSCWNQRYTLVDRRNDRPEPSFSLTCVDGSWIDPYGSKGFSNFECASCVQVGDPSLAVMEEQGKDELYFADRLPSQLLAQSSKDFTNRVAVNAAKNALEGQVAGTGTLPGKYLFTAEAQAADDTFNLGAAGSSAGTCAARRMGVFQRATKTCSATDIDVQWTAPALTTYAVRAQIERASIARQTGCPASHPYPYHHGSHCCASMKDGYNNRLTFTSNTCSHGLVCCPRGCHDFSCNAPFFRGTDKVLKNRMVAASPFENGAGALRGIHAYRQMSGHTIVGPYIISDVWTAAAGVLANSFRLILKDVWMNGVHTEFSCRSNEVMQDLRVNPWDSTARGAKRQKLRIEYECVPVTVPLVCEPKPLDLGASEYREDGWPLMGIERFGNSARCGDFEALQSLSMDVADKMHVVTGSMTCCKVPTPSVGLQPLPHLYFPQSVQGSADRNAFGVWEGVYCPARRDATGRLVFDQKKSWGAPGREPDGALSLAFSESNAKWCLSPPYASKCLVSEAAHPAEAAVTDPTTVLVDGVPSVLQAQSGISISVVGDFEAAQPKSKEEGKEMRPKPKKPKKPPPPSLVQLQPFNMEDEYTPYCRAETPGKSWPLVKDMSNLANVASPADTTFGTLAKTAQADGSFVFGEQYDPNKSSQSAIESNPCGYALFGGRKETPEINGKAFVWAQDLGTDASGINFDSVLGCFGREDSRDLSLATLQYGLSTADRIAEHIVLPLAQTLICTAPNTIKTVAAPVGIGVELDLGSTCDTVFDVLGHVRESLVGQMEDNADLFAENAGINDCNSGIHSFAKIMCDLACIQDAVRAGNTAVLNRLEEVFRVLQTNVLMMMNYHATNTESLIDWLASLLNWHGDNLAQKIAASKCPVLSQCPSLSHQIHACNHTAALNLPSEAGGEERTWTLVDCVMEAAADHESGAKAPKAVDHWRAALQATRDLRDLLAPTSSHSLRQRLERSAASDTKVWLAKAESAAVRALESVMQKGEVLRKGAEGLHSRLSEGIAVREGGETDASSLKEGDRKTVDVLAEAVGAQAELSAHVQRELAALKGLLLFSNDSEQETKQELLMRAAAAPDTSDEFGELLSASNRGDASKLLDMVGRSHEKTETTLASWEGQAERSTSVVRQFERQTKALLEKNRKAKMAQQMSAKGGEGKGKRDLEDKVRFVLSGEAEESVVDSPASGGMAQLFVLFQQNWEQNLEQFGAALHSIRAAVGSAVSAARAQMREEAATREELHAYLSCEEGSGFERLLPVWEALQRGRVKNGERLVDAWKQGASALDSLQRKLSVSEMEKQTVESDVRDALVAIPGIAKAVVSETLSLSETDNKNTDSICKALNADSNAHDEHANAKKKAHTTALAAVNEQLEKGAGSYLALLLRESVLLMEFLTSRLRREDVWGDAELLDRGLETPSQFELQAVVEVQRQILETARNLSVSITGGQQKEKEGGKTSCIADRLVTEVLQTVRQQAEC</sequence>
<name>A0A0G4HCU2_9ALVE</name>
<feature type="region of interest" description="Disordered" evidence="1">
    <location>
        <begin position="123"/>
        <end position="188"/>
    </location>
</feature>
<feature type="compositionally biased region" description="Basic and acidic residues" evidence="1">
    <location>
        <begin position="127"/>
        <end position="143"/>
    </location>
</feature>
<feature type="region of interest" description="Disordered" evidence="1">
    <location>
        <begin position="996"/>
        <end position="1026"/>
    </location>
</feature>
<dbReference type="PhylomeDB" id="A0A0G4HCU2"/>
<gene>
    <name evidence="2" type="ORF">Cvel_26323</name>
</gene>
<dbReference type="EMBL" id="CDMZ01002325">
    <property type="protein sequence ID" value="CEM41871.1"/>
    <property type="molecule type" value="Genomic_DNA"/>
</dbReference>
<organism evidence="2">
    <name type="scientific">Chromera velia CCMP2878</name>
    <dbReference type="NCBI Taxonomy" id="1169474"/>
    <lineage>
        <taxon>Eukaryota</taxon>
        <taxon>Sar</taxon>
        <taxon>Alveolata</taxon>
        <taxon>Colpodellida</taxon>
        <taxon>Chromeraceae</taxon>
        <taxon>Chromera</taxon>
    </lineage>
</organism>
<evidence type="ECO:0000313" key="2">
    <source>
        <dbReference type="EMBL" id="CEM41871.1"/>
    </source>
</evidence>
<accession>A0A0G4HCU2</accession>
<feature type="region of interest" description="Disordered" evidence="1">
    <location>
        <begin position="363"/>
        <end position="385"/>
    </location>
</feature>
<feature type="compositionally biased region" description="Basic and acidic residues" evidence="1">
    <location>
        <begin position="1000"/>
        <end position="1010"/>
    </location>
</feature>